<dbReference type="PROSITE" id="PS51832">
    <property type="entry name" value="HD_GYP"/>
    <property type="match status" value="1"/>
</dbReference>
<evidence type="ECO:0000259" key="1">
    <source>
        <dbReference type="PROSITE" id="PS51832"/>
    </source>
</evidence>
<dbReference type="Pfam" id="PF13487">
    <property type="entry name" value="HD_5"/>
    <property type="match status" value="1"/>
</dbReference>
<organism evidence="2 3">
    <name type="scientific">Turneriella parva (strain ATCC BAA-1111 / DSM 21527 / NCTC 11395 / H)</name>
    <name type="common">Leptospira parva</name>
    <dbReference type="NCBI Taxonomy" id="869212"/>
    <lineage>
        <taxon>Bacteria</taxon>
        <taxon>Pseudomonadati</taxon>
        <taxon>Spirochaetota</taxon>
        <taxon>Spirochaetia</taxon>
        <taxon>Leptospirales</taxon>
        <taxon>Leptospiraceae</taxon>
        <taxon>Turneriella</taxon>
    </lineage>
</organism>
<feature type="domain" description="HD-GYP" evidence="1">
    <location>
        <begin position="130"/>
        <end position="326"/>
    </location>
</feature>
<gene>
    <name evidence="2" type="ordered locus">Turpa_0771</name>
</gene>
<keyword evidence="3" id="KW-1185">Reference proteome</keyword>
<protein>
    <submittedName>
        <fullName evidence="2">Metal dependent phosphohydrolase</fullName>
    </submittedName>
</protein>
<dbReference type="CDD" id="cd00077">
    <property type="entry name" value="HDc"/>
    <property type="match status" value="1"/>
</dbReference>
<name>I4B2B5_TURPD</name>
<proteinExistence type="predicted"/>
<reference evidence="2 3" key="1">
    <citation type="submission" date="2012-06" db="EMBL/GenBank/DDBJ databases">
        <title>The complete chromosome of genome of Turneriella parva DSM 21527.</title>
        <authorList>
            <consortium name="US DOE Joint Genome Institute (JGI-PGF)"/>
            <person name="Lucas S."/>
            <person name="Han J."/>
            <person name="Lapidus A."/>
            <person name="Bruce D."/>
            <person name="Goodwin L."/>
            <person name="Pitluck S."/>
            <person name="Peters L."/>
            <person name="Kyrpides N."/>
            <person name="Mavromatis K."/>
            <person name="Ivanova N."/>
            <person name="Mikhailova N."/>
            <person name="Chertkov O."/>
            <person name="Detter J.C."/>
            <person name="Tapia R."/>
            <person name="Han C."/>
            <person name="Land M."/>
            <person name="Hauser L."/>
            <person name="Markowitz V."/>
            <person name="Cheng J.-F."/>
            <person name="Hugenholtz P."/>
            <person name="Woyke T."/>
            <person name="Wu D."/>
            <person name="Gronow S."/>
            <person name="Wellnitz S."/>
            <person name="Brambilla E."/>
            <person name="Klenk H.-P."/>
            <person name="Eisen J.A."/>
        </authorList>
    </citation>
    <scope>NUCLEOTIDE SEQUENCE [LARGE SCALE GENOMIC DNA]</scope>
    <source>
        <strain evidence="3">ATCC BAA-1111 / DSM 21527 / NCTC 11395 / H</strain>
    </source>
</reference>
<dbReference type="Proteomes" id="UP000006048">
    <property type="component" value="Chromosome"/>
</dbReference>
<dbReference type="KEGG" id="tpx:Turpa_0771"/>
<dbReference type="InterPro" id="IPR003607">
    <property type="entry name" value="HD/PDEase_dom"/>
</dbReference>
<evidence type="ECO:0000313" key="2">
    <source>
        <dbReference type="EMBL" id="AFM11422.1"/>
    </source>
</evidence>
<dbReference type="InterPro" id="IPR037522">
    <property type="entry name" value="HD_GYP_dom"/>
</dbReference>
<evidence type="ECO:0000313" key="3">
    <source>
        <dbReference type="Proteomes" id="UP000006048"/>
    </source>
</evidence>
<dbReference type="OrthoDB" id="9781505at2"/>
<dbReference type="PANTHER" id="PTHR43155:SF2">
    <property type="entry name" value="CYCLIC DI-GMP PHOSPHODIESTERASE PA4108"/>
    <property type="match status" value="1"/>
</dbReference>
<dbReference type="PANTHER" id="PTHR43155">
    <property type="entry name" value="CYCLIC DI-GMP PHOSPHODIESTERASE PA4108-RELATED"/>
    <property type="match status" value="1"/>
</dbReference>
<dbReference type="RefSeq" id="WP_014801940.1">
    <property type="nucleotide sequence ID" value="NC_018020.1"/>
</dbReference>
<sequence length="398" mass="45236">MTRYQVKLLRPGVSFTKPVYIDPTNMLAAANVIVTQSDLDRLNKWKIEEVLSAGEPVYASKKDEAEFMDGQQKLDIKNLKKDLKNLIKLKPSFNNLAASTEIVLKNFYERINSNNNPQSNEVRSKAEEITNLVTDNPLIVIFVAEYIVDPNVYKHVIGCAMYAARLGLALDFSRPKIVEMLFAILLMDVGMLKVPQTILDKAEKLNETELQIIHAHPVHGYQMLTQIAKIKNTIASVALQHQEHYDGSGYPRKIKGAEMSEYTRVASIIDSFSAIISRKPYRKNRLPYDAMKELLTLGIYRYDPVYLKTFLDSHAIYPLGSIVELSDGSTGMVVYAVKGKPMRPVVWILRDAKNNRPTKVEFAHLLYAADKFISKAKYPEDADLNLDMEYEQLMKQLV</sequence>
<accession>I4B2B5</accession>
<dbReference type="STRING" id="869212.Turpa_0771"/>
<dbReference type="HOGENOM" id="CLU_000445_92_1_12"/>
<dbReference type="EMBL" id="CP002959">
    <property type="protein sequence ID" value="AFM11422.1"/>
    <property type="molecule type" value="Genomic_DNA"/>
</dbReference>
<dbReference type="SUPFAM" id="SSF109604">
    <property type="entry name" value="HD-domain/PDEase-like"/>
    <property type="match status" value="1"/>
</dbReference>
<dbReference type="AlphaFoldDB" id="I4B2B5"/>
<dbReference type="Gene3D" id="1.10.3210.10">
    <property type="entry name" value="Hypothetical protein af1432"/>
    <property type="match status" value="1"/>
</dbReference>